<gene>
    <name evidence="1" type="ORF">M123_1874</name>
</gene>
<dbReference type="Proteomes" id="UP000020938">
    <property type="component" value="Unassembled WGS sequence"/>
</dbReference>
<evidence type="ECO:0000313" key="1">
    <source>
        <dbReference type="EMBL" id="EXZ73623.1"/>
    </source>
</evidence>
<dbReference type="EMBL" id="JGDS01000049">
    <property type="protein sequence ID" value="EXZ73623.1"/>
    <property type="molecule type" value="Genomic_DNA"/>
</dbReference>
<dbReference type="AlphaFoldDB" id="A0A016AX66"/>
<name>A0A016AX66_BACFG</name>
<reference evidence="1 2" key="1">
    <citation type="submission" date="2014-02" db="EMBL/GenBank/DDBJ databases">
        <authorList>
            <person name="Sears C."/>
            <person name="Carroll K."/>
            <person name="Sack B.R."/>
            <person name="Qadri F."/>
            <person name="Myers L.L."/>
            <person name="Chung G.-T."/>
            <person name="Escheverria P."/>
            <person name="Fraser C.M."/>
            <person name="Sadzewicz L."/>
            <person name="Shefchek K.A."/>
            <person name="Tallon L."/>
            <person name="Das S.P."/>
            <person name="Daugherty S."/>
            <person name="Mongodin E.F."/>
        </authorList>
    </citation>
    <scope>NUCLEOTIDE SEQUENCE [LARGE SCALE GENOMIC DNA]</scope>
    <source>
        <strain evidence="1 2">3976T8</strain>
    </source>
</reference>
<organism evidence="1 2">
    <name type="scientific">Bacteroides fragilis str. 3976T8</name>
    <dbReference type="NCBI Taxonomy" id="1339314"/>
    <lineage>
        <taxon>Bacteria</taxon>
        <taxon>Pseudomonadati</taxon>
        <taxon>Bacteroidota</taxon>
        <taxon>Bacteroidia</taxon>
        <taxon>Bacteroidales</taxon>
        <taxon>Bacteroidaceae</taxon>
        <taxon>Bacteroides</taxon>
    </lineage>
</organism>
<evidence type="ECO:0000313" key="2">
    <source>
        <dbReference type="Proteomes" id="UP000020938"/>
    </source>
</evidence>
<protein>
    <submittedName>
        <fullName evidence="1">Uncharacterized protein</fullName>
    </submittedName>
</protein>
<proteinExistence type="predicted"/>
<comment type="caution">
    <text evidence="1">The sequence shown here is derived from an EMBL/GenBank/DDBJ whole genome shotgun (WGS) entry which is preliminary data.</text>
</comment>
<dbReference type="PATRIC" id="fig|1339314.3.peg.2086"/>
<sequence length="41" mass="4776">MLNGFSFMSIRHFDVLALQQKLCQFVCFAKKRSKGNTFMSD</sequence>
<accession>A0A016AX66</accession>